<evidence type="ECO:0000313" key="1">
    <source>
        <dbReference type="EMBL" id="ADO50084.1"/>
    </source>
</evidence>
<reference evidence="2" key="1">
    <citation type="submission" date="2010-10" db="EMBL/GenBank/DDBJ databases">
        <title>Complete sequence of Enterobacter cloacae SCF1.</title>
        <authorList>
            <consortium name="US DOE Joint Genome Institute"/>
            <person name="Lucas S."/>
            <person name="Copeland A."/>
            <person name="Lapidus A."/>
            <person name="Cheng J.-F."/>
            <person name="Bruce D."/>
            <person name="Goodwin L."/>
            <person name="Pitluck S."/>
            <person name="Davenport K."/>
            <person name="Detter J.C."/>
            <person name="Han C."/>
            <person name="Tapia R."/>
            <person name="Land M."/>
            <person name="Hauser L."/>
            <person name="Chang Y.-J."/>
            <person name="Jeffries C."/>
            <person name="Kyrpides N."/>
            <person name="Ivanova N."/>
            <person name="Mikhailova N."/>
            <person name="DeAngelis K."/>
            <person name="Arkin A.P."/>
            <person name="Chivian D."/>
            <person name="Edwards B."/>
            <person name="Woo H."/>
            <person name="Hazen T.C."/>
            <person name="Woyke T."/>
        </authorList>
    </citation>
    <scope>NUCLEOTIDE SEQUENCE [LARGE SCALE GENOMIC DNA]</scope>
    <source>
        <strain evidence="2">SCF1</strain>
    </source>
</reference>
<protein>
    <submittedName>
        <fullName evidence="1">Uncharacterized protein</fullName>
    </submittedName>
</protein>
<evidence type="ECO:0000313" key="2">
    <source>
        <dbReference type="Proteomes" id="UP000006872"/>
    </source>
</evidence>
<dbReference type="Proteomes" id="UP000006872">
    <property type="component" value="Chromosome"/>
</dbReference>
<dbReference type="AlphaFoldDB" id="E3GBP2"/>
<keyword evidence="2" id="KW-1185">Reference proteome</keyword>
<accession>E3GBP2</accession>
<dbReference type="EMBL" id="CP002272">
    <property type="protein sequence ID" value="ADO50084.1"/>
    <property type="molecule type" value="Genomic_DNA"/>
</dbReference>
<dbReference type="eggNOG" id="ENOG502ZGIR">
    <property type="taxonomic scope" value="Bacteria"/>
</dbReference>
<gene>
    <name evidence="1" type="ordered locus">Entcl_3844</name>
</gene>
<reference evidence="1 2" key="2">
    <citation type="journal article" date="2011" name="Stand. Genomic Sci.">
        <title>Complete genome sequence of 'Enterobacter lignolyticus' SCF1.</title>
        <authorList>
            <person name="Deangelis K.M."/>
            <person name="D'Haeseleer P."/>
            <person name="Chivian D."/>
            <person name="Fortney J.L."/>
            <person name="Khudyakov J."/>
            <person name="Simmons B."/>
            <person name="Woo H."/>
            <person name="Arkin A.P."/>
            <person name="Davenport K.W."/>
            <person name="Goodwin L."/>
            <person name="Chen A."/>
            <person name="Ivanova N."/>
            <person name="Kyrpides N.C."/>
            <person name="Mavromatis K."/>
            <person name="Woyke T."/>
            <person name="Hazen T.C."/>
        </authorList>
    </citation>
    <scope>NUCLEOTIDE SEQUENCE [LARGE SCALE GENOMIC DNA]</scope>
    <source>
        <strain evidence="1 2">SCF1</strain>
    </source>
</reference>
<name>E3GBP2_ENTLS</name>
<organism evidence="1 2">
    <name type="scientific">Enterobacter lignolyticus (strain SCF1)</name>
    <dbReference type="NCBI Taxonomy" id="701347"/>
    <lineage>
        <taxon>Bacteria</taxon>
        <taxon>Pseudomonadati</taxon>
        <taxon>Pseudomonadota</taxon>
        <taxon>Gammaproteobacteria</taxon>
        <taxon>Enterobacterales</taxon>
        <taxon>Enterobacteriaceae</taxon>
        <taxon>Pluralibacter</taxon>
    </lineage>
</organism>
<dbReference type="STRING" id="701347.Entcl_3844"/>
<dbReference type="HOGENOM" id="CLU_1314048_0_0_6"/>
<proteinExistence type="predicted"/>
<sequence>MCAILSFHMMKAFRLVYKDVITLIKARLIQADLKEIDREFEEKGFGNLFSMVLFKQALISVANLVDFELTIRLVYREHPELSSRYRQTINEFEFAKYLRNKFVGHIKPELIEKALEWRPEMCFFLNKMPDSQMMWLYNEWILETAINSYVDTSGKHKIFDGETDLMYPPDRTRFLIYMTKIIKDGISFLEELILAMDFDYDKLCNPDWPERLRLAYIAGNTDFEFIKK</sequence>
<dbReference type="KEGG" id="esc:Entcl_3844"/>